<name>J3ETU8_9EURY</name>
<evidence type="ECO:0000313" key="1">
    <source>
        <dbReference type="EMBL" id="EJN57647.1"/>
    </source>
</evidence>
<proteinExistence type="predicted"/>
<dbReference type="EMBL" id="ALJD01000012">
    <property type="protein sequence ID" value="EJN57647.1"/>
    <property type="molecule type" value="Genomic_DNA"/>
</dbReference>
<accession>J3ETU8</accession>
<evidence type="ECO:0000313" key="2">
    <source>
        <dbReference type="Proteomes" id="UP000007813"/>
    </source>
</evidence>
<sequence>MSEACEARRLHRLRNLLYIEPVLPLTRQKRTKQQGTILY</sequence>
<reference evidence="1 2" key="1">
    <citation type="journal article" date="2012" name="J. Bacteriol.">
        <title>Draft Genome Sequence of the Extremely Halophilic Archaeon Halogranum salarium B-1T.</title>
        <authorList>
            <person name="Kim K.K."/>
            <person name="Lee K.C."/>
            <person name="Lee J.S."/>
        </authorList>
    </citation>
    <scope>NUCLEOTIDE SEQUENCE [LARGE SCALE GENOMIC DNA]</scope>
    <source>
        <strain evidence="1 2">B-1</strain>
    </source>
</reference>
<comment type="caution">
    <text evidence="1">The sequence shown here is derived from an EMBL/GenBank/DDBJ whole genome shotgun (WGS) entry which is preliminary data.</text>
</comment>
<dbReference type="AlphaFoldDB" id="J3ETU8"/>
<gene>
    <name evidence="1" type="ORF">HSB1_40080</name>
</gene>
<organism evidence="1 2">
    <name type="scientific">Halogranum salarium B-1</name>
    <dbReference type="NCBI Taxonomy" id="1210908"/>
    <lineage>
        <taxon>Archaea</taxon>
        <taxon>Methanobacteriati</taxon>
        <taxon>Methanobacteriota</taxon>
        <taxon>Stenosarchaea group</taxon>
        <taxon>Halobacteria</taxon>
        <taxon>Halobacteriales</taxon>
        <taxon>Haloferacaceae</taxon>
    </lineage>
</organism>
<dbReference type="Proteomes" id="UP000007813">
    <property type="component" value="Unassembled WGS sequence"/>
</dbReference>
<protein>
    <submittedName>
        <fullName evidence="1">Uncharacterized protein</fullName>
    </submittedName>
</protein>